<evidence type="ECO:0000256" key="7">
    <source>
        <dbReference type="ARBA" id="ARBA00023288"/>
    </source>
</evidence>
<comment type="subcellular location">
    <subcellularLocation>
        <location evidence="2 8">Cell outer membrane</location>
        <topology evidence="2 8">Lipid-anchor</topology>
    </subcellularLocation>
</comment>
<dbReference type="EMBL" id="CP004161">
    <property type="protein sequence ID" value="AHH04198.1"/>
    <property type="molecule type" value="Genomic_DNA"/>
</dbReference>
<protein>
    <recommendedName>
        <fullName evidence="8">Variable large protein</fullName>
    </recommendedName>
</protein>
<evidence type="ECO:0000256" key="3">
    <source>
        <dbReference type="ARBA" id="ARBA00022729"/>
    </source>
</evidence>
<organism evidence="9">
    <name type="scientific">Borrelia nietonii YOR</name>
    <dbReference type="NCBI Taxonomy" id="1293576"/>
    <lineage>
        <taxon>Bacteria</taxon>
        <taxon>Pseudomonadati</taxon>
        <taxon>Spirochaetota</taxon>
        <taxon>Spirochaetia</taxon>
        <taxon>Spirochaetales</taxon>
        <taxon>Borreliaceae</taxon>
        <taxon>Borrelia</taxon>
        <taxon>Borrelia nietonii</taxon>
    </lineage>
</organism>
<feature type="non-terminal residue" evidence="9">
    <location>
        <position position="1"/>
    </location>
</feature>
<proteinExistence type="predicted"/>
<comment type="function">
    <text evidence="1 8">The Vlp and Vsp proteins are antigenically distinct proteins, only one vlp or vsp gene is transcriptionally active at any one time. Switching between these genes is a mechanism of host immune response evasion.</text>
</comment>
<keyword evidence="4 8" id="KW-0472">Membrane</keyword>
<evidence type="ECO:0000256" key="2">
    <source>
        <dbReference type="ARBA" id="ARBA00004459"/>
    </source>
</evidence>
<dbReference type="SUPFAM" id="SSF74748">
    <property type="entry name" value="Variable surface antigen VlsE"/>
    <property type="match status" value="1"/>
</dbReference>
<keyword evidence="3" id="KW-0732">Signal</keyword>
<evidence type="ECO:0000256" key="4">
    <source>
        <dbReference type="ARBA" id="ARBA00023136"/>
    </source>
</evidence>
<dbReference type="GO" id="GO:0009279">
    <property type="term" value="C:cell outer membrane"/>
    <property type="evidence" value="ECO:0007669"/>
    <property type="project" value="UniProtKB-SubCell"/>
</dbReference>
<evidence type="ECO:0000313" key="9">
    <source>
        <dbReference type="EMBL" id="AHH04198.1"/>
    </source>
</evidence>
<geneLocation type="plasmid" evidence="9">
    <name>unnamed</name>
</geneLocation>
<evidence type="ECO:0000256" key="1">
    <source>
        <dbReference type="ARBA" id="ARBA00003932"/>
    </source>
</evidence>
<dbReference type="HOGENOM" id="CLU_206368_0_0_12"/>
<sequence length="53" mass="5230">PNAAGTETAVNKLVTDTLDKIIDGSKTTNDAIGDASDPIGNVVAYGAGNAVRG</sequence>
<name>W5SBW4_9SPIR</name>
<keyword evidence="6 8" id="KW-0998">Cell outer membrane</keyword>
<dbReference type="Pfam" id="PF00921">
    <property type="entry name" value="Lipoprotein_2"/>
    <property type="match status" value="1"/>
</dbReference>
<accession>W5SBW4</accession>
<dbReference type="InterPro" id="IPR000680">
    <property type="entry name" value="Borrelia_lipo"/>
</dbReference>
<keyword evidence="7 8" id="KW-0449">Lipoprotein</keyword>
<evidence type="ECO:0000256" key="8">
    <source>
        <dbReference type="RuleBase" id="RU363105"/>
    </source>
</evidence>
<evidence type="ECO:0000256" key="6">
    <source>
        <dbReference type="ARBA" id="ARBA00023237"/>
    </source>
</evidence>
<evidence type="ECO:0000256" key="5">
    <source>
        <dbReference type="ARBA" id="ARBA00023139"/>
    </source>
</evidence>
<dbReference type="AlphaFoldDB" id="W5SBW4"/>
<gene>
    <name evidence="9" type="ORF">BHY_1247</name>
</gene>
<keyword evidence="5 8" id="KW-0564">Palmitate</keyword>
<reference evidence="9" key="1">
    <citation type="submission" date="2013-02" db="EMBL/GenBank/DDBJ databases">
        <title>Comparative genomics of Borrelia species.</title>
        <authorList>
            <person name="Schwan T.G."/>
            <person name="Raffel S.J."/>
            <person name="Porcella S.F."/>
        </authorList>
    </citation>
    <scope>NUCLEOTIDE SEQUENCE</scope>
    <source>
        <strain evidence="9">YOR</strain>
        <plasmid evidence="9">unnamed</plasmid>
    </source>
</reference>
<keyword evidence="9" id="KW-0614">Plasmid</keyword>